<feature type="domain" description="Aromatic amino acid beta-eliminating lyase/threonine aldolase" evidence="4">
    <location>
        <begin position="68"/>
        <end position="287"/>
    </location>
</feature>
<dbReference type="Pfam" id="PF01212">
    <property type="entry name" value="Beta_elim_lyase"/>
    <property type="match status" value="1"/>
</dbReference>
<evidence type="ECO:0000313" key="5">
    <source>
        <dbReference type="EMBL" id="EMF09247.1"/>
    </source>
</evidence>
<dbReference type="GO" id="GO:0008732">
    <property type="term" value="F:L-allo-threonine aldolase activity"/>
    <property type="evidence" value="ECO:0007669"/>
    <property type="project" value="TreeGrafter"/>
</dbReference>
<comment type="similarity">
    <text evidence="2">Belongs to the threonine aldolase family.</text>
</comment>
<feature type="non-terminal residue" evidence="5">
    <location>
        <position position="307"/>
    </location>
</feature>
<evidence type="ECO:0000256" key="3">
    <source>
        <dbReference type="ARBA" id="ARBA00022898"/>
    </source>
</evidence>
<evidence type="ECO:0000256" key="1">
    <source>
        <dbReference type="ARBA" id="ARBA00001933"/>
    </source>
</evidence>
<accession>N1QEA0</accession>
<keyword evidence="6" id="KW-1185">Reference proteome</keyword>
<dbReference type="HOGENOM" id="CLU_907832_0_0_1"/>
<dbReference type="InterPro" id="IPR015424">
    <property type="entry name" value="PyrdxlP-dep_Trfase"/>
</dbReference>
<gene>
    <name evidence="5" type="ORF">SEPMUDRAFT_51379</name>
</gene>
<sequence length="307" mass="34565">MAAEPDQQPQTPIKLCTYPPPRLSPTETFKRTSQYAQDPTTYLLQTLGKEAFESQKPRLILPDTIDLDTYGKGIHKQNFEAKIASLFGKSTALFFLTGTQAQVATLKVHCERAGRNIVAWHHTAHPEIAEESSWKFLYGFERILLGRHPNQLPTLDEIQSVLNLPLRRRPAVILLEIPCRPLGCQTWTFSQLQVISDKCREADVALHCDGARIWESETFYNSTTTTSPSPYNDPSSSSSISIFQTLGPLFTSIYLSFYKALQSITGAILLHNDPTFILQLSIWQRRAGGNAYTLAYEIVDCERAVNE</sequence>
<dbReference type="SUPFAM" id="SSF53383">
    <property type="entry name" value="PLP-dependent transferases"/>
    <property type="match status" value="1"/>
</dbReference>
<evidence type="ECO:0000259" key="4">
    <source>
        <dbReference type="Pfam" id="PF01212"/>
    </source>
</evidence>
<dbReference type="GeneID" id="27906325"/>
<dbReference type="OrthoDB" id="10261951at2759"/>
<evidence type="ECO:0000256" key="2">
    <source>
        <dbReference type="ARBA" id="ARBA00006966"/>
    </source>
</evidence>
<dbReference type="PANTHER" id="PTHR48097">
    <property type="entry name" value="L-THREONINE ALDOLASE-RELATED"/>
    <property type="match status" value="1"/>
</dbReference>
<dbReference type="Proteomes" id="UP000016931">
    <property type="component" value="Unassembled WGS sequence"/>
</dbReference>
<protein>
    <recommendedName>
        <fullName evidence="4">Aromatic amino acid beta-eliminating lyase/threonine aldolase domain-containing protein</fullName>
    </recommendedName>
</protein>
<dbReference type="InterPro" id="IPR001597">
    <property type="entry name" value="ArAA_b-elim_lyase/Thr_aldolase"/>
</dbReference>
<comment type="cofactor">
    <cofactor evidence="1">
        <name>pyridoxal 5'-phosphate</name>
        <dbReference type="ChEBI" id="CHEBI:597326"/>
    </cofactor>
</comment>
<reference evidence="5 6" key="1">
    <citation type="journal article" date="2012" name="PLoS Pathog.">
        <title>Diverse lifestyles and strategies of plant pathogenesis encoded in the genomes of eighteen Dothideomycetes fungi.</title>
        <authorList>
            <person name="Ohm R.A."/>
            <person name="Feau N."/>
            <person name="Henrissat B."/>
            <person name="Schoch C.L."/>
            <person name="Horwitz B.A."/>
            <person name="Barry K.W."/>
            <person name="Condon B.J."/>
            <person name="Copeland A.C."/>
            <person name="Dhillon B."/>
            <person name="Glaser F."/>
            <person name="Hesse C.N."/>
            <person name="Kosti I."/>
            <person name="LaButti K."/>
            <person name="Lindquist E.A."/>
            <person name="Lucas S."/>
            <person name="Salamov A.A."/>
            <person name="Bradshaw R.E."/>
            <person name="Ciuffetti L."/>
            <person name="Hamelin R.C."/>
            <person name="Kema G.H.J."/>
            <person name="Lawrence C."/>
            <person name="Scott J.A."/>
            <person name="Spatafora J.W."/>
            <person name="Turgeon B.G."/>
            <person name="de Wit P.J.G.M."/>
            <person name="Zhong S."/>
            <person name="Goodwin S.B."/>
            <person name="Grigoriev I.V."/>
        </authorList>
    </citation>
    <scope>NUCLEOTIDE SEQUENCE [LARGE SCALE GENOMIC DNA]</scope>
    <source>
        <strain evidence="5 6">SO2202</strain>
    </source>
</reference>
<dbReference type="RefSeq" id="XP_016757368.1">
    <property type="nucleotide sequence ID" value="XM_016909188.1"/>
</dbReference>
<keyword evidence="3" id="KW-0663">Pyridoxal phosphate</keyword>
<organism evidence="5 6">
    <name type="scientific">Sphaerulina musiva (strain SO2202)</name>
    <name type="common">Poplar stem canker fungus</name>
    <name type="synonym">Septoria musiva</name>
    <dbReference type="NCBI Taxonomy" id="692275"/>
    <lineage>
        <taxon>Eukaryota</taxon>
        <taxon>Fungi</taxon>
        <taxon>Dikarya</taxon>
        <taxon>Ascomycota</taxon>
        <taxon>Pezizomycotina</taxon>
        <taxon>Dothideomycetes</taxon>
        <taxon>Dothideomycetidae</taxon>
        <taxon>Mycosphaerellales</taxon>
        <taxon>Mycosphaerellaceae</taxon>
        <taxon>Sphaerulina</taxon>
    </lineage>
</organism>
<dbReference type="GO" id="GO:0006545">
    <property type="term" value="P:glycine biosynthetic process"/>
    <property type="evidence" value="ECO:0007669"/>
    <property type="project" value="TreeGrafter"/>
</dbReference>
<evidence type="ECO:0000313" key="6">
    <source>
        <dbReference type="Proteomes" id="UP000016931"/>
    </source>
</evidence>
<dbReference type="GO" id="GO:0005829">
    <property type="term" value="C:cytosol"/>
    <property type="evidence" value="ECO:0007669"/>
    <property type="project" value="TreeGrafter"/>
</dbReference>
<name>N1QEA0_SPHMS</name>
<dbReference type="STRING" id="692275.N1QEA0"/>
<dbReference type="InterPro" id="IPR015421">
    <property type="entry name" value="PyrdxlP-dep_Trfase_major"/>
</dbReference>
<dbReference type="Gene3D" id="3.40.640.10">
    <property type="entry name" value="Type I PLP-dependent aspartate aminotransferase-like (Major domain)"/>
    <property type="match status" value="1"/>
</dbReference>
<proteinExistence type="inferred from homology"/>
<dbReference type="AlphaFoldDB" id="N1QEA0"/>
<dbReference type="EMBL" id="KB456269">
    <property type="protein sequence ID" value="EMF09247.1"/>
    <property type="molecule type" value="Genomic_DNA"/>
</dbReference>
<dbReference type="PANTHER" id="PTHR48097:SF9">
    <property type="entry name" value="L-THREONINE ALDOLASE"/>
    <property type="match status" value="1"/>
</dbReference>
<dbReference type="GO" id="GO:0006567">
    <property type="term" value="P:L-threonine catabolic process"/>
    <property type="evidence" value="ECO:0007669"/>
    <property type="project" value="TreeGrafter"/>
</dbReference>
<dbReference type="eggNOG" id="KOG1368">
    <property type="taxonomic scope" value="Eukaryota"/>
</dbReference>